<keyword evidence="5" id="KW-1185">Reference proteome</keyword>
<dbReference type="PANTHER" id="PTHR19411:SF0">
    <property type="entry name" value="PROTEIN BUD31 HOMOLOG"/>
    <property type="match status" value="1"/>
</dbReference>
<gene>
    <name evidence="4" type="ORF">C6P40_004462</name>
</gene>
<dbReference type="InterPro" id="IPR001748">
    <property type="entry name" value="BUD31"/>
</dbReference>
<dbReference type="Proteomes" id="UP000697127">
    <property type="component" value="Unassembled WGS sequence"/>
</dbReference>
<protein>
    <recommendedName>
        <fullName evidence="6">G10 protein</fullName>
    </recommendedName>
</protein>
<dbReference type="PRINTS" id="PR00322">
    <property type="entry name" value="G10"/>
</dbReference>
<dbReference type="OrthoDB" id="277109at2759"/>
<dbReference type="EMBL" id="PUHW01000060">
    <property type="protein sequence ID" value="KAG0689803.1"/>
    <property type="molecule type" value="Genomic_DNA"/>
</dbReference>
<dbReference type="PANTHER" id="PTHR19411">
    <property type="entry name" value="PROTEIN BUD31-RELATED"/>
    <property type="match status" value="1"/>
</dbReference>
<comment type="similarity">
    <text evidence="2">Belongs to the BUD31 (G10) family.</text>
</comment>
<dbReference type="AlphaFoldDB" id="A0A9P6WPJ4"/>
<organism evidence="4 5">
    <name type="scientific">Pichia californica</name>
    <dbReference type="NCBI Taxonomy" id="460514"/>
    <lineage>
        <taxon>Eukaryota</taxon>
        <taxon>Fungi</taxon>
        <taxon>Dikarya</taxon>
        <taxon>Ascomycota</taxon>
        <taxon>Saccharomycotina</taxon>
        <taxon>Pichiomycetes</taxon>
        <taxon>Pichiales</taxon>
        <taxon>Pichiaceae</taxon>
        <taxon>Pichia</taxon>
    </lineage>
</organism>
<evidence type="ECO:0000313" key="4">
    <source>
        <dbReference type="EMBL" id="KAG0689803.1"/>
    </source>
</evidence>
<evidence type="ECO:0000256" key="1">
    <source>
        <dbReference type="ARBA" id="ARBA00004123"/>
    </source>
</evidence>
<keyword evidence="3" id="KW-0539">Nucleus</keyword>
<evidence type="ECO:0000256" key="2">
    <source>
        <dbReference type="ARBA" id="ARBA00005287"/>
    </source>
</evidence>
<proteinExistence type="inferred from homology"/>
<accession>A0A9P6WPJ4</accession>
<dbReference type="GO" id="GO:0005681">
    <property type="term" value="C:spliceosomal complex"/>
    <property type="evidence" value="ECO:0007669"/>
    <property type="project" value="TreeGrafter"/>
</dbReference>
<reference evidence="4" key="1">
    <citation type="submission" date="2020-11" db="EMBL/GenBank/DDBJ databases">
        <title>Kefir isolates.</title>
        <authorList>
            <person name="Marcisauskas S."/>
            <person name="Kim Y."/>
            <person name="Blasche S."/>
        </authorList>
    </citation>
    <scope>NUCLEOTIDE SEQUENCE</scope>
    <source>
        <strain evidence="4">Olga-1</strain>
    </source>
</reference>
<sequence length="144" mass="17143">MGKVIIKVSPKNQPPDGFDKIQPTLKKFEERLKILQDEEFNPSRPKNELYWDIHRIDHQKNRYIYSLYYQRKLIDKPLYLWLVKHKFINNELISKWRKQGYENLCCLQCIGETVCVCRVPKSVRKTNKDFKCIKCGCKGCASSD</sequence>
<evidence type="ECO:0000313" key="5">
    <source>
        <dbReference type="Proteomes" id="UP000697127"/>
    </source>
</evidence>
<dbReference type="GO" id="GO:0000398">
    <property type="term" value="P:mRNA splicing, via spliceosome"/>
    <property type="evidence" value="ECO:0007669"/>
    <property type="project" value="TreeGrafter"/>
</dbReference>
<name>A0A9P6WPJ4_9ASCO</name>
<evidence type="ECO:0000256" key="3">
    <source>
        <dbReference type="ARBA" id="ARBA00023242"/>
    </source>
</evidence>
<evidence type="ECO:0008006" key="6">
    <source>
        <dbReference type="Google" id="ProtNLM"/>
    </source>
</evidence>
<comment type="caution">
    <text evidence="4">The sequence shown here is derived from an EMBL/GenBank/DDBJ whole genome shotgun (WGS) entry which is preliminary data.</text>
</comment>
<comment type="subcellular location">
    <subcellularLocation>
        <location evidence="1">Nucleus</location>
    </subcellularLocation>
</comment>
<dbReference type="Pfam" id="PF01125">
    <property type="entry name" value="BUD31"/>
    <property type="match status" value="1"/>
</dbReference>